<accession>O45642</accession>
<dbReference type="PIR" id="T23277">
    <property type="entry name" value="T23277"/>
</dbReference>
<dbReference type="InterPro" id="IPR018817">
    <property type="entry name" value="7TM_GPCR_serpentine_rcpt_Srz"/>
</dbReference>
<keyword evidence="1" id="KW-0812">Transmembrane</keyword>
<evidence type="ECO:0000313" key="3">
    <source>
        <dbReference type="Proteomes" id="UP000001940"/>
    </source>
</evidence>
<feature type="transmembrane region" description="Helical" evidence="1">
    <location>
        <begin position="186"/>
        <end position="206"/>
    </location>
</feature>
<protein>
    <submittedName>
        <fullName evidence="2">Serpentine Receptor, class Z</fullName>
    </submittedName>
</protein>
<dbReference type="FunCoup" id="O45642">
    <property type="interactions" value="2"/>
</dbReference>
<feature type="transmembrane region" description="Helical" evidence="1">
    <location>
        <begin position="104"/>
        <end position="127"/>
    </location>
</feature>
<keyword evidence="1" id="KW-1133">Transmembrane helix</keyword>
<reference evidence="2 3" key="1">
    <citation type="journal article" date="1998" name="Science">
        <title>Genome sequence of the nematode C. elegans: a platform for investigating biology.</title>
        <authorList>
            <consortium name="The C. elegans sequencing consortium"/>
            <person name="Sulson J.E."/>
            <person name="Waterston R."/>
        </authorList>
    </citation>
    <scope>NUCLEOTIDE SEQUENCE [LARGE SCALE GENOMIC DNA]</scope>
    <source>
        <strain evidence="2 3">Bristol N2</strain>
    </source>
</reference>
<dbReference type="UCSC" id="K03D3.4">
    <property type="organism name" value="c. elegans"/>
</dbReference>
<evidence type="ECO:0000313" key="2">
    <source>
        <dbReference type="EMBL" id="CAB05241.3"/>
    </source>
</evidence>
<dbReference type="InParanoid" id="O45642"/>
<dbReference type="RefSeq" id="NP_502942.2">
    <property type="nucleotide sequence ID" value="NM_070541.3"/>
</dbReference>
<dbReference type="CTD" id="186935"/>
<dbReference type="EMBL" id="BX284604">
    <property type="protein sequence ID" value="CAB05241.3"/>
    <property type="molecule type" value="Genomic_DNA"/>
</dbReference>
<keyword evidence="2" id="KW-0675">Receptor</keyword>
<dbReference type="PaxDb" id="6239-K03D3.4"/>
<dbReference type="Pfam" id="PF10325">
    <property type="entry name" value="7TM_GPCR_Srz"/>
    <property type="match status" value="1"/>
</dbReference>
<feature type="transmembrane region" description="Helical" evidence="1">
    <location>
        <begin position="287"/>
        <end position="306"/>
    </location>
</feature>
<dbReference type="STRING" id="6239.K03D3.4.1"/>
<dbReference type="PANTHER" id="PTHR31720">
    <property type="entry name" value="SERPENTINE RECEPTOR, CLASS Z-RELATED"/>
    <property type="match status" value="1"/>
</dbReference>
<dbReference type="Proteomes" id="UP000001940">
    <property type="component" value="Chromosome IV"/>
</dbReference>
<keyword evidence="1" id="KW-0472">Membrane</keyword>
<dbReference type="GeneID" id="186935"/>
<feature type="transmembrane region" description="Helical" evidence="1">
    <location>
        <begin position="75"/>
        <end position="98"/>
    </location>
</feature>
<dbReference type="KEGG" id="cel:CELE_K03D3.4"/>
<feature type="transmembrane region" description="Helical" evidence="1">
    <location>
        <begin position="226"/>
        <end position="250"/>
    </location>
</feature>
<dbReference type="HOGENOM" id="CLU_056063_2_1_1"/>
<feature type="transmembrane region" description="Helical" evidence="1">
    <location>
        <begin position="28"/>
        <end position="46"/>
    </location>
</feature>
<feature type="transmembrane region" description="Helical" evidence="1">
    <location>
        <begin position="148"/>
        <end position="166"/>
    </location>
</feature>
<dbReference type="PhylomeDB" id="O45642"/>
<dbReference type="AGR" id="WB:WBGene00010530"/>
<dbReference type="WormBase" id="K03D3.4">
    <property type="protein sequence ID" value="CE37531"/>
    <property type="gene ID" value="WBGene00010530"/>
    <property type="gene designation" value="srz-61"/>
</dbReference>
<dbReference type="AlphaFoldDB" id="O45642"/>
<name>O45642_CAEEL</name>
<proteinExistence type="predicted"/>
<sequence>MSDFTYFFQFTPFGKSVSDQWDNLTSEIQYIAVVCQLIVFPFYVYVHKANNIRDREVVVFQITNHFYKCVVAMNIGYVLFGIFVLCTLAEGLLIYISLIIFPIGIVYVFIEMIIADVFHLLISLLAMEKFFIYFFPRWEKTVISIQKYIHKYIVFVYLACCSRYMLSAVIGSSLEPYGWKFLGPIVQHFLTIILFISVLLYIPVIISVRKLSHLQSAQLSNPQQYIMGQIIVVFFFKILMFIPDSVHIFLKEGTLHSVLMVSTNDSTTIPLIAQLSYLGCNKRNLSLLFNIFSFKVFSKIFMFFGVQRVQQTSTVRPQNLESTVYPL</sequence>
<gene>
    <name evidence="2 4" type="primary">srz-61</name>
    <name evidence="2" type="ORF">CELE_K03D3.4</name>
    <name evidence="4" type="ORF">K03D3.4</name>
</gene>
<keyword evidence="3" id="KW-1185">Reference proteome</keyword>
<dbReference type="PANTHER" id="PTHR31720:SF3">
    <property type="entry name" value="SERPENTINE RECEPTOR, CLASS Z-RELATED"/>
    <property type="match status" value="1"/>
</dbReference>
<evidence type="ECO:0000256" key="1">
    <source>
        <dbReference type="SAM" id="Phobius"/>
    </source>
</evidence>
<dbReference type="OrthoDB" id="5906189at2759"/>
<organism evidence="2 3">
    <name type="scientific">Caenorhabditis elegans</name>
    <dbReference type="NCBI Taxonomy" id="6239"/>
    <lineage>
        <taxon>Eukaryota</taxon>
        <taxon>Metazoa</taxon>
        <taxon>Ecdysozoa</taxon>
        <taxon>Nematoda</taxon>
        <taxon>Chromadorea</taxon>
        <taxon>Rhabditida</taxon>
        <taxon>Rhabditina</taxon>
        <taxon>Rhabditomorpha</taxon>
        <taxon>Rhabditoidea</taxon>
        <taxon>Rhabditidae</taxon>
        <taxon>Peloderinae</taxon>
        <taxon>Caenorhabditis</taxon>
    </lineage>
</organism>
<evidence type="ECO:0000313" key="4">
    <source>
        <dbReference type="WormBase" id="K03D3.4"/>
    </source>
</evidence>